<feature type="region of interest" description="Disordered" evidence="1">
    <location>
        <begin position="1"/>
        <end position="20"/>
    </location>
</feature>
<keyword evidence="3" id="KW-1185">Reference proteome</keyword>
<dbReference type="EMBL" id="JAAPAO010002614">
    <property type="protein sequence ID" value="KAF4647434.1"/>
    <property type="molecule type" value="Genomic_DNA"/>
</dbReference>
<dbReference type="AlphaFoldDB" id="A0A7J6KKC8"/>
<proteinExistence type="predicted"/>
<accession>A0A7J6KKC8</accession>
<evidence type="ECO:0000313" key="2">
    <source>
        <dbReference type="EMBL" id="KAF4647434.1"/>
    </source>
</evidence>
<feature type="non-terminal residue" evidence="2">
    <location>
        <position position="209"/>
    </location>
</feature>
<organism evidence="2 3">
    <name type="scientific">Perkinsus chesapeaki</name>
    <name type="common">Clam parasite</name>
    <name type="synonym">Perkinsus andrewsi</name>
    <dbReference type="NCBI Taxonomy" id="330153"/>
    <lineage>
        <taxon>Eukaryota</taxon>
        <taxon>Sar</taxon>
        <taxon>Alveolata</taxon>
        <taxon>Perkinsozoa</taxon>
        <taxon>Perkinsea</taxon>
        <taxon>Perkinsida</taxon>
        <taxon>Perkinsidae</taxon>
        <taxon>Perkinsus</taxon>
    </lineage>
</organism>
<comment type="caution">
    <text evidence="2">The sequence shown here is derived from an EMBL/GenBank/DDBJ whole genome shotgun (WGS) entry which is preliminary data.</text>
</comment>
<reference evidence="2 3" key="1">
    <citation type="submission" date="2020-04" db="EMBL/GenBank/DDBJ databases">
        <title>Perkinsus chesapeaki whole genome sequence.</title>
        <authorList>
            <person name="Bogema D.R."/>
        </authorList>
    </citation>
    <scope>NUCLEOTIDE SEQUENCE [LARGE SCALE GENOMIC DNA]</scope>
    <source>
        <strain evidence="2">ATCC PRA-425</strain>
    </source>
</reference>
<sequence>PKVFGEVPPQRDGGPPGKVPPTEIGLLEGLHHRSVPRVALNDYANLNEVLMLSGDSAGSGVKLPQPIDAMDDINDDPGKQGAQYEVTHILENTRPSTEGSLTVGLGLPEGSREWLRCLMYTARSAAPSGTARVVTASTTASYGEDDSGGSHGCSSRGTPLYSFEEDTSACIDPLIVMTGRWARSHRSRVRSDGHGQYPRAHQEFGCVPA</sequence>
<protein>
    <submittedName>
        <fullName evidence="2">Uncharacterized protein</fullName>
    </submittedName>
</protein>
<feature type="non-terminal residue" evidence="2">
    <location>
        <position position="1"/>
    </location>
</feature>
<name>A0A7J6KKC8_PERCH</name>
<dbReference type="Proteomes" id="UP000591131">
    <property type="component" value="Unassembled WGS sequence"/>
</dbReference>
<evidence type="ECO:0000256" key="1">
    <source>
        <dbReference type="SAM" id="MobiDB-lite"/>
    </source>
</evidence>
<evidence type="ECO:0000313" key="3">
    <source>
        <dbReference type="Proteomes" id="UP000591131"/>
    </source>
</evidence>
<gene>
    <name evidence="2" type="ORF">FOL47_004625</name>
</gene>